<dbReference type="EMBL" id="JASJEU010000016">
    <property type="protein sequence ID" value="MDJ1650909.1"/>
    <property type="molecule type" value="Genomic_DNA"/>
</dbReference>
<dbReference type="InterPro" id="IPR021529">
    <property type="entry name" value="DUF2798"/>
</dbReference>
<keyword evidence="1" id="KW-1133">Transmembrane helix</keyword>
<gene>
    <name evidence="2" type="ORF">QNJ86_08875</name>
</gene>
<dbReference type="RefSeq" id="WP_283832253.1">
    <property type="nucleotide sequence ID" value="NZ_JASJEU010000016.1"/>
</dbReference>
<name>A0ABT7DMZ0_9ACTN</name>
<keyword evidence="1" id="KW-0472">Membrane</keyword>
<dbReference type="Pfam" id="PF11391">
    <property type="entry name" value="DUF2798"/>
    <property type="match status" value="1"/>
</dbReference>
<sequence>MSLLFRFLMGLFMSIFCALSLSLFVPIVMGVPIVWMGVLMGTIYGTIIGTLVMTVLPVIPLSMKYAVKCGAKEGSVAWFLLKDVLLCTFMLLIISFCLTWINTGMDAQFVDRWLATAPIMWIINYAVAIQAEPLCLFLASKISRTNPFEAPAPAPAAPGDMSPDA</sequence>
<reference evidence="2 3" key="1">
    <citation type="submission" date="2023-05" db="EMBL/GenBank/DDBJ databases">
        <title>Gordonibacter KGMB12511T sp. nov., isolated from faeces of healthy Korean.</title>
        <authorList>
            <person name="Kim H.S."/>
            <person name="Kim J.-S."/>
            <person name="Suh M.K."/>
            <person name="Eom M.K."/>
            <person name="Do H.E."/>
            <person name="Lee J.-S."/>
        </authorList>
    </citation>
    <scope>NUCLEOTIDE SEQUENCE [LARGE SCALE GENOMIC DNA]</scope>
    <source>
        <strain evidence="2 3">KGMB12511</strain>
    </source>
</reference>
<feature type="transmembrane region" description="Helical" evidence="1">
    <location>
        <begin position="7"/>
        <end position="27"/>
    </location>
</feature>
<evidence type="ECO:0000256" key="1">
    <source>
        <dbReference type="SAM" id="Phobius"/>
    </source>
</evidence>
<keyword evidence="3" id="KW-1185">Reference proteome</keyword>
<feature type="transmembrane region" description="Helical" evidence="1">
    <location>
        <begin position="113"/>
        <end position="139"/>
    </location>
</feature>
<protein>
    <submittedName>
        <fullName evidence="2">DUF2798 domain-containing protein</fullName>
    </submittedName>
</protein>
<keyword evidence="1" id="KW-0812">Transmembrane</keyword>
<dbReference type="Proteomes" id="UP001232750">
    <property type="component" value="Unassembled WGS sequence"/>
</dbReference>
<organism evidence="2 3">
    <name type="scientific">Gordonibacter faecis</name>
    <dbReference type="NCBI Taxonomy" id="3047475"/>
    <lineage>
        <taxon>Bacteria</taxon>
        <taxon>Bacillati</taxon>
        <taxon>Actinomycetota</taxon>
        <taxon>Coriobacteriia</taxon>
        <taxon>Eggerthellales</taxon>
        <taxon>Eggerthellaceae</taxon>
        <taxon>Gordonibacter</taxon>
    </lineage>
</organism>
<feature type="transmembrane region" description="Helical" evidence="1">
    <location>
        <begin position="80"/>
        <end position="101"/>
    </location>
</feature>
<evidence type="ECO:0000313" key="2">
    <source>
        <dbReference type="EMBL" id="MDJ1650909.1"/>
    </source>
</evidence>
<proteinExistence type="predicted"/>
<evidence type="ECO:0000313" key="3">
    <source>
        <dbReference type="Proteomes" id="UP001232750"/>
    </source>
</evidence>
<feature type="transmembrane region" description="Helical" evidence="1">
    <location>
        <begin position="33"/>
        <end position="59"/>
    </location>
</feature>
<comment type="caution">
    <text evidence="2">The sequence shown here is derived from an EMBL/GenBank/DDBJ whole genome shotgun (WGS) entry which is preliminary data.</text>
</comment>
<accession>A0ABT7DMZ0</accession>